<sequence length="215" mass="24895">MSVSTGYKRGPEVEVLGQSVFQNTKDDEKQAASIEDLAFLNLMDKEVHKDKDNSWLAPLPFKPLRQRLPCNKDQARQRLASLRNSLEKNPKKRQQFLEFVQKMIDNGHAEPAPFLDTNREHWYLPMFGVHIPQKPDQIRVVFDSSAEFKGTSLNKVLLSGPDLNYSLVGVLMRFRKEPTAFMADIQQLFYCFFVEQTLGLPSFMWFKDNDMSKMS</sequence>
<dbReference type="STRING" id="307972.A0A2G8KK59"/>
<dbReference type="PANTHER" id="PTHR47331:SF6">
    <property type="entry name" value="DOUBLECORTIN DOMAIN-CONTAINING PROTEIN"/>
    <property type="match status" value="1"/>
</dbReference>
<organism evidence="1 2">
    <name type="scientific">Stichopus japonicus</name>
    <name type="common">Sea cucumber</name>
    <dbReference type="NCBI Taxonomy" id="307972"/>
    <lineage>
        <taxon>Eukaryota</taxon>
        <taxon>Metazoa</taxon>
        <taxon>Echinodermata</taxon>
        <taxon>Eleutherozoa</taxon>
        <taxon>Echinozoa</taxon>
        <taxon>Holothuroidea</taxon>
        <taxon>Aspidochirotacea</taxon>
        <taxon>Aspidochirotida</taxon>
        <taxon>Stichopodidae</taxon>
        <taxon>Apostichopus</taxon>
    </lineage>
</organism>
<dbReference type="AlphaFoldDB" id="A0A2G8KK59"/>
<evidence type="ECO:0000313" key="2">
    <source>
        <dbReference type="Proteomes" id="UP000230750"/>
    </source>
</evidence>
<comment type="caution">
    <text evidence="1">The sequence shown here is derived from an EMBL/GenBank/DDBJ whole genome shotgun (WGS) entry which is preliminary data.</text>
</comment>
<proteinExistence type="predicted"/>
<keyword evidence="2" id="KW-1185">Reference proteome</keyword>
<protein>
    <submittedName>
        <fullName evidence="1">Uncharacterized protein</fullName>
    </submittedName>
</protein>
<name>A0A2G8KK59_STIJA</name>
<dbReference type="EMBL" id="MRZV01000526">
    <property type="protein sequence ID" value="PIK48357.1"/>
    <property type="molecule type" value="Genomic_DNA"/>
</dbReference>
<evidence type="ECO:0000313" key="1">
    <source>
        <dbReference type="EMBL" id="PIK48357.1"/>
    </source>
</evidence>
<reference evidence="1 2" key="1">
    <citation type="journal article" date="2017" name="PLoS Biol.">
        <title>The sea cucumber genome provides insights into morphological evolution and visceral regeneration.</title>
        <authorList>
            <person name="Zhang X."/>
            <person name="Sun L."/>
            <person name="Yuan J."/>
            <person name="Sun Y."/>
            <person name="Gao Y."/>
            <person name="Zhang L."/>
            <person name="Li S."/>
            <person name="Dai H."/>
            <person name="Hamel J.F."/>
            <person name="Liu C."/>
            <person name="Yu Y."/>
            <person name="Liu S."/>
            <person name="Lin W."/>
            <person name="Guo K."/>
            <person name="Jin S."/>
            <person name="Xu P."/>
            <person name="Storey K.B."/>
            <person name="Huan P."/>
            <person name="Zhang T."/>
            <person name="Zhou Y."/>
            <person name="Zhang J."/>
            <person name="Lin C."/>
            <person name="Li X."/>
            <person name="Xing L."/>
            <person name="Huo D."/>
            <person name="Sun M."/>
            <person name="Wang L."/>
            <person name="Mercier A."/>
            <person name="Li F."/>
            <person name="Yang H."/>
            <person name="Xiang J."/>
        </authorList>
    </citation>
    <scope>NUCLEOTIDE SEQUENCE [LARGE SCALE GENOMIC DNA]</scope>
    <source>
        <strain evidence="1">Shaxun</strain>
        <tissue evidence="1">Muscle</tissue>
    </source>
</reference>
<dbReference type="PANTHER" id="PTHR47331">
    <property type="entry name" value="PHD-TYPE DOMAIN-CONTAINING PROTEIN"/>
    <property type="match status" value="1"/>
</dbReference>
<accession>A0A2G8KK59</accession>
<gene>
    <name evidence="1" type="ORF">BSL78_14758</name>
</gene>
<dbReference type="Proteomes" id="UP000230750">
    <property type="component" value="Unassembled WGS sequence"/>
</dbReference>
<dbReference type="OrthoDB" id="10068969at2759"/>